<evidence type="ECO:0008006" key="5">
    <source>
        <dbReference type="Google" id="ProtNLM"/>
    </source>
</evidence>
<accession>A0A850RGE8</accession>
<proteinExistence type="predicted"/>
<reference evidence="3 4" key="1">
    <citation type="submission" date="2020-06" db="EMBL/GenBank/DDBJ databases">
        <title>Whole-genome sequence of Allochromatium humboldtianum DSM 21881, type strain.</title>
        <authorList>
            <person name="Kyndt J.A."/>
            <person name="Meyer T.E."/>
        </authorList>
    </citation>
    <scope>NUCLEOTIDE SEQUENCE [LARGE SCALE GENOMIC DNA]</scope>
    <source>
        <strain evidence="3 4">DSM 21881</strain>
    </source>
</reference>
<keyword evidence="4" id="KW-1185">Reference proteome</keyword>
<evidence type="ECO:0000256" key="2">
    <source>
        <dbReference type="SAM" id="SignalP"/>
    </source>
</evidence>
<feature type="region of interest" description="Disordered" evidence="1">
    <location>
        <begin position="88"/>
        <end position="135"/>
    </location>
</feature>
<keyword evidence="2" id="KW-0732">Signal</keyword>
<feature type="chain" id="PRO_5032880547" description="DUF333 domain-containing protein" evidence="2">
    <location>
        <begin position="33"/>
        <end position="190"/>
    </location>
</feature>
<evidence type="ECO:0000313" key="3">
    <source>
        <dbReference type="EMBL" id="NVZ08173.1"/>
    </source>
</evidence>
<evidence type="ECO:0000256" key="1">
    <source>
        <dbReference type="SAM" id="MobiDB-lite"/>
    </source>
</evidence>
<gene>
    <name evidence="3" type="ORF">HW932_02730</name>
</gene>
<feature type="signal peptide" evidence="2">
    <location>
        <begin position="1"/>
        <end position="32"/>
    </location>
</feature>
<name>A0A850RGE8_9GAMM</name>
<comment type="caution">
    <text evidence="3">The sequence shown here is derived from an EMBL/GenBank/DDBJ whole genome shotgun (WGS) entry which is preliminary data.</text>
</comment>
<feature type="region of interest" description="Disordered" evidence="1">
    <location>
        <begin position="167"/>
        <end position="190"/>
    </location>
</feature>
<dbReference type="EMBL" id="JABZEO010000002">
    <property type="protein sequence ID" value="NVZ08173.1"/>
    <property type="molecule type" value="Genomic_DNA"/>
</dbReference>
<protein>
    <recommendedName>
        <fullName evidence="5">DUF333 domain-containing protein</fullName>
    </recommendedName>
</protein>
<evidence type="ECO:0000313" key="4">
    <source>
        <dbReference type="Proteomes" id="UP000592294"/>
    </source>
</evidence>
<dbReference type="RefSeq" id="WP_176974970.1">
    <property type="nucleotide sequence ID" value="NZ_JABZEO010000002.1"/>
</dbReference>
<dbReference type="Proteomes" id="UP000592294">
    <property type="component" value="Unassembled WGS sequence"/>
</dbReference>
<organism evidence="3 4">
    <name type="scientific">Allochromatium humboldtianum</name>
    <dbReference type="NCBI Taxonomy" id="504901"/>
    <lineage>
        <taxon>Bacteria</taxon>
        <taxon>Pseudomonadati</taxon>
        <taxon>Pseudomonadota</taxon>
        <taxon>Gammaproteobacteria</taxon>
        <taxon>Chromatiales</taxon>
        <taxon>Chromatiaceae</taxon>
        <taxon>Allochromatium</taxon>
    </lineage>
</organism>
<dbReference type="AlphaFoldDB" id="A0A850RGE8"/>
<sequence length="190" mass="19540">MAVKDASIRRTRLGSAGFLALLGLAVCGQGCAEDPPRPSEPQRPPGPPRAALDACLYKAAAATCYFEDGVHAITGTCQERGRDWVCVPDRAPPEGRPMPGGPGSAGLGAGSAATAMPLSSASGAPERAPRPPREAFDACLDRAQGSACRVRTPQGEIAGRCATDRQGLACIPTDPNHRPGEEGGPEFGLR</sequence>